<protein>
    <submittedName>
        <fullName evidence="2">Uncharacterized protein</fullName>
    </submittedName>
</protein>
<feature type="compositionally biased region" description="Polar residues" evidence="1">
    <location>
        <begin position="57"/>
        <end position="67"/>
    </location>
</feature>
<feature type="region of interest" description="Disordered" evidence="1">
    <location>
        <begin position="57"/>
        <end position="79"/>
    </location>
</feature>
<gene>
    <name evidence="2" type="ORF">SAMN05443428_111103</name>
</gene>
<evidence type="ECO:0000256" key="1">
    <source>
        <dbReference type="SAM" id="MobiDB-lite"/>
    </source>
</evidence>
<dbReference type="Proteomes" id="UP000190105">
    <property type="component" value="Unassembled WGS sequence"/>
</dbReference>
<accession>A0A1T4XQT3</accession>
<sequence length="79" mass="8785">MKNAKNPDLPYKDKKSVDVKTSNVPYPIIENISNAILWPEKLKGGIDLIDTYEVSSVPENPNTSLDSVETLKKKGVMPK</sequence>
<dbReference type="STRING" id="1147123.SAMN05443428_111103"/>
<proteinExistence type="predicted"/>
<dbReference type="EMBL" id="FUYH01000011">
    <property type="protein sequence ID" value="SKA91723.1"/>
    <property type="molecule type" value="Genomic_DNA"/>
</dbReference>
<evidence type="ECO:0000313" key="3">
    <source>
        <dbReference type="Proteomes" id="UP000190105"/>
    </source>
</evidence>
<dbReference type="RefSeq" id="WP_078696745.1">
    <property type="nucleotide sequence ID" value="NZ_FUYH01000011.1"/>
</dbReference>
<dbReference type="AlphaFoldDB" id="A0A1T4XQT3"/>
<organism evidence="2 3">
    <name type="scientific">Caloramator quimbayensis</name>
    <dbReference type="NCBI Taxonomy" id="1147123"/>
    <lineage>
        <taxon>Bacteria</taxon>
        <taxon>Bacillati</taxon>
        <taxon>Bacillota</taxon>
        <taxon>Clostridia</taxon>
        <taxon>Eubacteriales</taxon>
        <taxon>Clostridiaceae</taxon>
        <taxon>Caloramator</taxon>
    </lineage>
</organism>
<reference evidence="3" key="1">
    <citation type="submission" date="2017-02" db="EMBL/GenBank/DDBJ databases">
        <authorList>
            <person name="Varghese N."/>
            <person name="Submissions S."/>
        </authorList>
    </citation>
    <scope>NUCLEOTIDE SEQUENCE [LARGE SCALE GENOMIC DNA]</scope>
    <source>
        <strain evidence="3">USBA 833</strain>
    </source>
</reference>
<evidence type="ECO:0000313" key="2">
    <source>
        <dbReference type="EMBL" id="SKA91723.1"/>
    </source>
</evidence>
<keyword evidence="3" id="KW-1185">Reference proteome</keyword>
<dbReference type="OrthoDB" id="1913402at2"/>
<name>A0A1T4XQT3_9CLOT</name>